<reference evidence="2 3" key="1">
    <citation type="journal article" date="2019" name="Int. J. Syst. Evol. Microbiol.">
        <title>The Global Catalogue of Microorganisms (GCM) 10K type strain sequencing project: providing services to taxonomists for standard genome sequencing and annotation.</title>
        <authorList>
            <consortium name="The Broad Institute Genomics Platform"/>
            <consortium name="The Broad Institute Genome Sequencing Center for Infectious Disease"/>
            <person name="Wu L."/>
            <person name="Ma J."/>
        </authorList>
    </citation>
    <scope>NUCLEOTIDE SEQUENCE [LARGE SCALE GENOMIC DNA]</scope>
    <source>
        <strain evidence="2 3">JCM 15589</strain>
    </source>
</reference>
<feature type="region of interest" description="Disordered" evidence="1">
    <location>
        <begin position="67"/>
        <end position="94"/>
    </location>
</feature>
<comment type="caution">
    <text evidence="2">The sequence shown here is derived from an EMBL/GenBank/DDBJ whole genome shotgun (WGS) entry which is preliminary data.</text>
</comment>
<dbReference type="RefSeq" id="WP_344249727.1">
    <property type="nucleotide sequence ID" value="NZ_BAAAPM010000008.1"/>
</dbReference>
<dbReference type="Proteomes" id="UP001501138">
    <property type="component" value="Unassembled WGS sequence"/>
</dbReference>
<evidence type="ECO:0000256" key="1">
    <source>
        <dbReference type="SAM" id="MobiDB-lite"/>
    </source>
</evidence>
<feature type="compositionally biased region" description="Basic residues" evidence="1">
    <location>
        <begin position="67"/>
        <end position="76"/>
    </location>
</feature>
<evidence type="ECO:0000313" key="2">
    <source>
        <dbReference type="EMBL" id="GAA1735247.1"/>
    </source>
</evidence>
<sequence>MDLVAGARDRAALTAVLQDAFAAVQQVLPGVRELGRVAGESAYAQMLHAALAPEGIHVEQLIIPLGHRRRRARPRARPSASPAPSASPTPSPSG</sequence>
<keyword evidence="3" id="KW-1185">Reference proteome</keyword>
<name>A0ABN2JQX8_9MICO</name>
<accession>A0ABN2JQX8</accession>
<proteinExistence type="predicted"/>
<dbReference type="EMBL" id="BAAAPM010000008">
    <property type="protein sequence ID" value="GAA1735247.1"/>
    <property type="molecule type" value="Genomic_DNA"/>
</dbReference>
<protein>
    <submittedName>
        <fullName evidence="2">Uncharacterized protein</fullName>
    </submittedName>
</protein>
<organism evidence="2 3">
    <name type="scientific">Isoptericola hypogeus</name>
    <dbReference type="NCBI Taxonomy" id="300179"/>
    <lineage>
        <taxon>Bacteria</taxon>
        <taxon>Bacillati</taxon>
        <taxon>Actinomycetota</taxon>
        <taxon>Actinomycetes</taxon>
        <taxon>Micrococcales</taxon>
        <taxon>Promicromonosporaceae</taxon>
        <taxon>Isoptericola</taxon>
    </lineage>
</organism>
<evidence type="ECO:0000313" key="3">
    <source>
        <dbReference type="Proteomes" id="UP001501138"/>
    </source>
</evidence>
<feature type="compositionally biased region" description="Pro residues" evidence="1">
    <location>
        <begin position="85"/>
        <end position="94"/>
    </location>
</feature>
<gene>
    <name evidence="2" type="ORF">GCM10009809_33010</name>
</gene>